<accession>A0AAD8TEM8</accession>
<evidence type="ECO:0000313" key="1">
    <source>
        <dbReference type="EMBL" id="KAK1680429.1"/>
    </source>
</evidence>
<gene>
    <name evidence="1" type="ORF">QYE76_041277</name>
</gene>
<organism evidence="1 2">
    <name type="scientific">Lolium multiflorum</name>
    <name type="common">Italian ryegrass</name>
    <name type="synonym">Lolium perenne subsp. multiflorum</name>
    <dbReference type="NCBI Taxonomy" id="4521"/>
    <lineage>
        <taxon>Eukaryota</taxon>
        <taxon>Viridiplantae</taxon>
        <taxon>Streptophyta</taxon>
        <taxon>Embryophyta</taxon>
        <taxon>Tracheophyta</taxon>
        <taxon>Spermatophyta</taxon>
        <taxon>Magnoliopsida</taxon>
        <taxon>Liliopsida</taxon>
        <taxon>Poales</taxon>
        <taxon>Poaceae</taxon>
        <taxon>BOP clade</taxon>
        <taxon>Pooideae</taxon>
        <taxon>Poodae</taxon>
        <taxon>Poeae</taxon>
        <taxon>Poeae Chloroplast Group 2 (Poeae type)</taxon>
        <taxon>Loliodinae</taxon>
        <taxon>Loliinae</taxon>
        <taxon>Lolium</taxon>
    </lineage>
</organism>
<protein>
    <submittedName>
        <fullName evidence="1">Uncharacterized protein</fullName>
    </submittedName>
</protein>
<proteinExistence type="predicted"/>
<dbReference type="EMBL" id="JAUUTY010000002">
    <property type="protein sequence ID" value="KAK1680429.1"/>
    <property type="molecule type" value="Genomic_DNA"/>
</dbReference>
<keyword evidence="2" id="KW-1185">Reference proteome</keyword>
<dbReference type="AlphaFoldDB" id="A0AAD8TEM8"/>
<name>A0AAD8TEM8_LOLMU</name>
<sequence length="123" mass="13953">MMDYGVSSVSFVAPLYAREMSLKLPRGSWEGSKVAEVDIWRLWGAQCIPEWVECCVPGDEMAPVTQLGEVIVFVSHFERGVGMPVSDFFWWFVGFFGLETHDLHANVWHPGISVRQIPDLHLT</sequence>
<comment type="caution">
    <text evidence="1">The sequence shown here is derived from an EMBL/GenBank/DDBJ whole genome shotgun (WGS) entry which is preliminary data.</text>
</comment>
<reference evidence="1" key="1">
    <citation type="submission" date="2023-07" db="EMBL/GenBank/DDBJ databases">
        <title>A chromosome-level genome assembly of Lolium multiflorum.</title>
        <authorList>
            <person name="Chen Y."/>
            <person name="Copetti D."/>
            <person name="Kolliker R."/>
            <person name="Studer B."/>
        </authorList>
    </citation>
    <scope>NUCLEOTIDE SEQUENCE</scope>
    <source>
        <strain evidence="1">02402/16</strain>
        <tissue evidence="1">Leaf</tissue>
    </source>
</reference>
<dbReference type="Proteomes" id="UP001231189">
    <property type="component" value="Unassembled WGS sequence"/>
</dbReference>
<evidence type="ECO:0000313" key="2">
    <source>
        <dbReference type="Proteomes" id="UP001231189"/>
    </source>
</evidence>